<dbReference type="FunFam" id="3.30.310.10:FF:000005">
    <property type="entry name" value="TATA box-binding protein-like 1"/>
    <property type="match status" value="1"/>
</dbReference>
<dbReference type="InterPro" id="IPR000814">
    <property type="entry name" value="TBP"/>
</dbReference>
<dbReference type="AlphaFoldDB" id="A0A8X6G727"/>
<evidence type="ECO:0000256" key="3">
    <source>
        <dbReference type="ARBA" id="ARBA00005560"/>
    </source>
</evidence>
<evidence type="ECO:0000256" key="2">
    <source>
        <dbReference type="ARBA" id="ARBA00004496"/>
    </source>
</evidence>
<comment type="caution">
    <text evidence="12">The sequence shown here is derived from an EMBL/GenBank/DDBJ whole genome shotgun (WGS) entry which is preliminary data.</text>
</comment>
<protein>
    <recommendedName>
        <fullName evidence="9">TATA box-binding protein-like 1</fullName>
    </recommendedName>
    <alternativeName>
        <fullName evidence="10">TBP-like factor</fullName>
    </alternativeName>
</protein>
<evidence type="ECO:0000313" key="13">
    <source>
        <dbReference type="Proteomes" id="UP000887116"/>
    </source>
</evidence>
<evidence type="ECO:0000256" key="5">
    <source>
        <dbReference type="ARBA" id="ARBA00023015"/>
    </source>
</evidence>
<dbReference type="PANTHER" id="PTHR10126">
    <property type="entry name" value="TATA-BOX BINDING PROTEIN"/>
    <property type="match status" value="1"/>
</dbReference>
<evidence type="ECO:0000256" key="7">
    <source>
        <dbReference type="ARBA" id="ARBA00023163"/>
    </source>
</evidence>
<dbReference type="GO" id="GO:0005634">
    <property type="term" value="C:nucleus"/>
    <property type="evidence" value="ECO:0007669"/>
    <property type="project" value="UniProtKB-SubCell"/>
</dbReference>
<sequence>MSSYGGGNGYFYGNSYLEMCLNPQNLNVVNVTNTPVIIKCEGESGVLNSSNTPIIKREETNDIFKISNAPLTKCEENNSIVNVNNAPDIKQEEVDSIEQGDPNENCSPEVDIMINNVVSSFNVRCHLNLRQIALNGANVEYRRENGMVTMKLRKPHTTASIWSSGKITCTGATSDDDAKTASRKIARKLQQLGFRVRFCNYRVVNVLCTCVMYFGINLIKFAEKHRGKASYEPELHPGATYRINELKATLKIFTTGSITVTAPSVKNAQLAIEHIFPMVEEFKTAKPPSKIKVDQPLYNTGREILGKRKRGILHDVLSDEENVDSVSETPDSDESWD</sequence>
<organism evidence="12 13">
    <name type="scientific">Trichonephila clavata</name>
    <name type="common">Joro spider</name>
    <name type="synonym">Nephila clavata</name>
    <dbReference type="NCBI Taxonomy" id="2740835"/>
    <lineage>
        <taxon>Eukaryota</taxon>
        <taxon>Metazoa</taxon>
        <taxon>Ecdysozoa</taxon>
        <taxon>Arthropoda</taxon>
        <taxon>Chelicerata</taxon>
        <taxon>Arachnida</taxon>
        <taxon>Araneae</taxon>
        <taxon>Araneomorphae</taxon>
        <taxon>Entelegynae</taxon>
        <taxon>Araneoidea</taxon>
        <taxon>Nephilidae</taxon>
        <taxon>Trichonephila</taxon>
    </lineage>
</organism>
<dbReference type="InterPro" id="IPR012295">
    <property type="entry name" value="TBP_dom_sf"/>
</dbReference>
<comment type="similarity">
    <text evidence="3">Belongs to the TBP family.</text>
</comment>
<evidence type="ECO:0000256" key="1">
    <source>
        <dbReference type="ARBA" id="ARBA00004123"/>
    </source>
</evidence>
<accession>A0A8X6G727</accession>
<dbReference type="EMBL" id="BMAO01014865">
    <property type="protein sequence ID" value="GFQ97657.1"/>
    <property type="molecule type" value="Genomic_DNA"/>
</dbReference>
<evidence type="ECO:0000256" key="8">
    <source>
        <dbReference type="ARBA" id="ARBA00023242"/>
    </source>
</evidence>
<evidence type="ECO:0000313" key="12">
    <source>
        <dbReference type="EMBL" id="GFQ97657.1"/>
    </source>
</evidence>
<evidence type="ECO:0000256" key="10">
    <source>
        <dbReference type="ARBA" id="ARBA00033173"/>
    </source>
</evidence>
<reference evidence="12" key="1">
    <citation type="submission" date="2020-07" db="EMBL/GenBank/DDBJ databases">
        <title>Multicomponent nature underlies the extraordinary mechanical properties of spider dragline silk.</title>
        <authorList>
            <person name="Kono N."/>
            <person name="Nakamura H."/>
            <person name="Mori M."/>
            <person name="Yoshida Y."/>
            <person name="Ohtoshi R."/>
            <person name="Malay A.D."/>
            <person name="Moran D.A.P."/>
            <person name="Tomita M."/>
            <person name="Numata K."/>
            <person name="Arakawa K."/>
        </authorList>
    </citation>
    <scope>NUCLEOTIDE SEQUENCE</scope>
</reference>
<keyword evidence="13" id="KW-1185">Reference proteome</keyword>
<dbReference type="SUPFAM" id="SSF55945">
    <property type="entry name" value="TATA-box binding protein-like"/>
    <property type="match status" value="2"/>
</dbReference>
<dbReference type="GO" id="GO:0005737">
    <property type="term" value="C:cytoplasm"/>
    <property type="evidence" value="ECO:0007669"/>
    <property type="project" value="UniProtKB-SubCell"/>
</dbReference>
<dbReference type="OrthoDB" id="2127950at2759"/>
<comment type="subcellular location">
    <subcellularLocation>
        <location evidence="2">Cytoplasm</location>
    </subcellularLocation>
    <subcellularLocation>
        <location evidence="1">Nucleus</location>
    </subcellularLocation>
</comment>
<keyword evidence="5" id="KW-0805">Transcription regulation</keyword>
<gene>
    <name evidence="12" type="primary">tbpl1</name>
    <name evidence="12" type="ORF">TNCT_691041</name>
</gene>
<keyword evidence="8" id="KW-0539">Nucleus</keyword>
<dbReference type="Gene3D" id="3.30.310.10">
    <property type="entry name" value="TATA-Binding Protein"/>
    <property type="match status" value="2"/>
</dbReference>
<keyword evidence="7" id="KW-0804">Transcription</keyword>
<feature type="region of interest" description="Disordered" evidence="11">
    <location>
        <begin position="318"/>
        <end position="337"/>
    </location>
</feature>
<evidence type="ECO:0000256" key="9">
    <source>
        <dbReference type="ARBA" id="ARBA00023474"/>
    </source>
</evidence>
<dbReference type="GO" id="GO:0006352">
    <property type="term" value="P:DNA-templated transcription initiation"/>
    <property type="evidence" value="ECO:0007669"/>
    <property type="project" value="InterPro"/>
</dbReference>
<evidence type="ECO:0000256" key="11">
    <source>
        <dbReference type="SAM" id="MobiDB-lite"/>
    </source>
</evidence>
<dbReference type="CDD" id="cd04517">
    <property type="entry name" value="TLF"/>
    <property type="match status" value="1"/>
</dbReference>
<dbReference type="Pfam" id="PF00352">
    <property type="entry name" value="TBP"/>
    <property type="match status" value="2"/>
</dbReference>
<name>A0A8X6G727_TRICU</name>
<evidence type="ECO:0000256" key="4">
    <source>
        <dbReference type="ARBA" id="ARBA00022490"/>
    </source>
</evidence>
<dbReference type="PRINTS" id="PR00686">
    <property type="entry name" value="TIFACTORIID"/>
</dbReference>
<keyword evidence="6" id="KW-0238">DNA-binding</keyword>
<evidence type="ECO:0000256" key="6">
    <source>
        <dbReference type="ARBA" id="ARBA00023125"/>
    </source>
</evidence>
<dbReference type="FunFam" id="3.30.310.10:FF:000009">
    <property type="entry name" value="TatA box-binding protein-like protein 1"/>
    <property type="match status" value="1"/>
</dbReference>
<dbReference type="InterPro" id="IPR015445">
    <property type="entry name" value="TBP-like"/>
</dbReference>
<keyword evidence="4" id="KW-0963">Cytoplasm</keyword>
<dbReference type="GO" id="GO:0003677">
    <property type="term" value="F:DNA binding"/>
    <property type="evidence" value="ECO:0007669"/>
    <property type="project" value="UniProtKB-KW"/>
</dbReference>
<dbReference type="Proteomes" id="UP000887116">
    <property type="component" value="Unassembled WGS sequence"/>
</dbReference>
<proteinExistence type="inferred from homology"/>